<evidence type="ECO:0000256" key="2">
    <source>
        <dbReference type="ARBA" id="ARBA00022723"/>
    </source>
</evidence>
<reference evidence="7" key="2">
    <citation type="submission" date="2023-01" db="EMBL/GenBank/DDBJ databases">
        <authorList>
            <person name="Sun Q."/>
            <person name="Evtushenko L."/>
        </authorList>
    </citation>
    <scope>NUCLEOTIDE SEQUENCE</scope>
    <source>
        <strain evidence="7">VKM B-1513</strain>
    </source>
</reference>
<evidence type="ECO:0000256" key="3">
    <source>
        <dbReference type="ARBA" id="ARBA00023002"/>
    </source>
</evidence>
<feature type="binding site" evidence="5">
    <location>
        <position position="178"/>
    </location>
    <ligand>
        <name>Fe cation</name>
        <dbReference type="ChEBI" id="CHEBI:24875"/>
        <note>catalytic</note>
    </ligand>
</feature>
<dbReference type="PANTHER" id="PTHR10543:SF89">
    <property type="entry name" value="CAROTENOID 9,10(9',10')-CLEAVAGE DIOXYGENASE 1"/>
    <property type="match status" value="1"/>
</dbReference>
<dbReference type="GO" id="GO:0016121">
    <property type="term" value="P:carotene catabolic process"/>
    <property type="evidence" value="ECO:0007669"/>
    <property type="project" value="TreeGrafter"/>
</dbReference>
<keyword evidence="2 5" id="KW-0479">Metal-binding</keyword>
<evidence type="ECO:0000256" key="6">
    <source>
        <dbReference type="RuleBase" id="RU364048"/>
    </source>
</evidence>
<dbReference type="GO" id="GO:0046872">
    <property type="term" value="F:metal ion binding"/>
    <property type="evidence" value="ECO:0007669"/>
    <property type="project" value="UniProtKB-KW"/>
</dbReference>
<feature type="binding site" evidence="5">
    <location>
        <position position="289"/>
    </location>
    <ligand>
        <name>Fe cation</name>
        <dbReference type="ChEBI" id="CHEBI:24875"/>
        <note>catalytic</note>
    </ligand>
</feature>
<dbReference type="GO" id="GO:0010436">
    <property type="term" value="F:carotenoid dioxygenase activity"/>
    <property type="evidence" value="ECO:0007669"/>
    <property type="project" value="TreeGrafter"/>
</dbReference>
<keyword evidence="4 5" id="KW-0408">Iron</keyword>
<accession>A0A9W6IMV2</accession>
<dbReference type="RefSeq" id="WP_271187591.1">
    <property type="nucleotide sequence ID" value="NZ_BSFE01000009.1"/>
</dbReference>
<evidence type="ECO:0000313" key="7">
    <source>
        <dbReference type="EMBL" id="GLK53237.1"/>
    </source>
</evidence>
<feature type="binding site" evidence="5">
    <location>
        <position position="470"/>
    </location>
    <ligand>
        <name>Fe cation</name>
        <dbReference type="ChEBI" id="CHEBI:24875"/>
        <note>catalytic</note>
    </ligand>
</feature>
<dbReference type="EMBL" id="BSFE01000009">
    <property type="protein sequence ID" value="GLK53237.1"/>
    <property type="molecule type" value="Genomic_DNA"/>
</dbReference>
<comment type="cofactor">
    <cofactor evidence="5 6">
        <name>Fe(2+)</name>
        <dbReference type="ChEBI" id="CHEBI:29033"/>
    </cofactor>
    <text evidence="5 6">Binds 1 Fe(2+) ion per subunit.</text>
</comment>
<evidence type="ECO:0000256" key="4">
    <source>
        <dbReference type="ARBA" id="ARBA00023004"/>
    </source>
</evidence>
<evidence type="ECO:0000256" key="5">
    <source>
        <dbReference type="PIRSR" id="PIRSR604294-1"/>
    </source>
</evidence>
<dbReference type="PANTHER" id="PTHR10543">
    <property type="entry name" value="BETA-CAROTENE DIOXYGENASE"/>
    <property type="match status" value="1"/>
</dbReference>
<dbReference type="Proteomes" id="UP001143486">
    <property type="component" value="Unassembled WGS sequence"/>
</dbReference>
<dbReference type="Pfam" id="PF03055">
    <property type="entry name" value="RPE65"/>
    <property type="match status" value="1"/>
</dbReference>
<comment type="similarity">
    <text evidence="1 6">Belongs to the carotenoid oxygenase family.</text>
</comment>
<protein>
    <recommendedName>
        <fullName evidence="6">Dioxygenase</fullName>
        <ecNumber evidence="6">1.13.11.-</ecNumber>
    </recommendedName>
</protein>
<evidence type="ECO:0000256" key="1">
    <source>
        <dbReference type="ARBA" id="ARBA00006787"/>
    </source>
</evidence>
<dbReference type="InterPro" id="IPR004294">
    <property type="entry name" value="Carotenoid_Oase"/>
</dbReference>
<comment type="caution">
    <text evidence="7">The sequence shown here is derived from an EMBL/GenBank/DDBJ whole genome shotgun (WGS) entry which is preliminary data.</text>
</comment>
<reference evidence="7" key="1">
    <citation type="journal article" date="2014" name="Int. J. Syst. Evol. Microbiol.">
        <title>Complete genome sequence of Corynebacterium casei LMG S-19264T (=DSM 44701T), isolated from a smear-ripened cheese.</title>
        <authorList>
            <consortium name="US DOE Joint Genome Institute (JGI-PGF)"/>
            <person name="Walter F."/>
            <person name="Albersmeier A."/>
            <person name="Kalinowski J."/>
            <person name="Ruckert C."/>
        </authorList>
    </citation>
    <scope>NUCLEOTIDE SEQUENCE</scope>
    <source>
        <strain evidence="7">VKM B-1513</strain>
    </source>
</reference>
<keyword evidence="6 7" id="KW-0223">Dioxygenase</keyword>
<name>A0A9W6IMV2_9PROT</name>
<dbReference type="EC" id="1.13.11.-" evidence="6"/>
<dbReference type="AlphaFoldDB" id="A0A9W6IMV2"/>
<keyword evidence="8" id="KW-1185">Reference proteome</keyword>
<sequence length="483" mass="54482">MTMIQTEFERDELTELNRFNPYLKGIYAPVRKEVTALDLEVEGEIPRDLYGAYLRNGPNPLNAPEGMHHWFDGDGMVHGIFFENGKAEYRNRYVRTRDHEAERAGTLDAGGILEPIRRERSALTTYKDTANTDILIHNGTAMALWYVSGQPVRMDPRTLETIRTETFAGRLPKNVSAHSKVDAQTGEFLFFDYNLYNPVMSAGVVSADNELKWFREVELPGPRLPHDMMITKNYMILMDLPVVFTEAGLRNGMWQIHQPKNQPARFGVVRRDGTGDVKWFETEPCYIYHGCNAWEEGDKIVFYACKMVDNGLPPNPEFGPYAPMAAVLALQAELHRWTFDMKTGQTTVEHLDDRRTEFPVVNLDLMGHKTKYAYHVTIPNTHTQVFDGLVKYDLESGNGIEHRFADGVYGAEPAFAPRVGATEEDDGYVITFLTDSATGRSEALILDARDFGGQPLARVELPQRVPAGFHGTWAPGDQIAVAS</sequence>
<evidence type="ECO:0000313" key="8">
    <source>
        <dbReference type="Proteomes" id="UP001143486"/>
    </source>
</evidence>
<keyword evidence="3 6" id="KW-0560">Oxidoreductase</keyword>
<proteinExistence type="inferred from homology"/>
<organism evidence="7 8">
    <name type="scientific">Maricaulis virginensis</name>
    <dbReference type="NCBI Taxonomy" id="144022"/>
    <lineage>
        <taxon>Bacteria</taxon>
        <taxon>Pseudomonadati</taxon>
        <taxon>Pseudomonadota</taxon>
        <taxon>Alphaproteobacteria</taxon>
        <taxon>Maricaulales</taxon>
        <taxon>Maricaulaceae</taxon>
        <taxon>Maricaulis</taxon>
    </lineage>
</organism>
<gene>
    <name evidence="7" type="ORF">GCM10017621_27450</name>
</gene>
<feature type="binding site" evidence="5">
    <location>
        <position position="226"/>
    </location>
    <ligand>
        <name>Fe cation</name>
        <dbReference type="ChEBI" id="CHEBI:24875"/>
        <note>catalytic</note>
    </ligand>
</feature>